<gene>
    <name evidence="10" type="primary">LOC111108426</name>
</gene>
<keyword evidence="3" id="KW-0963">Cytoplasm</keyword>
<keyword evidence="9" id="KW-1185">Reference proteome</keyword>
<dbReference type="InterPro" id="IPR016024">
    <property type="entry name" value="ARM-type_fold"/>
</dbReference>
<evidence type="ECO:0000259" key="7">
    <source>
        <dbReference type="PROSITE" id="PS50002"/>
    </source>
</evidence>
<protein>
    <submittedName>
        <fullName evidence="10">Dedicator of cytokinesis protein 3-like isoform X1</fullName>
    </submittedName>
</protein>
<organism evidence="9 10">
    <name type="scientific">Crassostrea virginica</name>
    <name type="common">Eastern oyster</name>
    <dbReference type="NCBI Taxonomy" id="6565"/>
    <lineage>
        <taxon>Eukaryota</taxon>
        <taxon>Metazoa</taxon>
        <taxon>Spiralia</taxon>
        <taxon>Lophotrochozoa</taxon>
        <taxon>Mollusca</taxon>
        <taxon>Bivalvia</taxon>
        <taxon>Autobranchia</taxon>
        <taxon>Pteriomorphia</taxon>
        <taxon>Ostreida</taxon>
        <taxon>Ostreoidea</taxon>
        <taxon>Ostreidae</taxon>
        <taxon>Crassostrea</taxon>
    </lineage>
</organism>
<accession>A0A8B8BAH1</accession>
<dbReference type="InterPro" id="IPR027007">
    <property type="entry name" value="C2_DOCK-type_domain"/>
</dbReference>
<evidence type="ECO:0000256" key="1">
    <source>
        <dbReference type="ARBA" id="ARBA00004496"/>
    </source>
</evidence>
<comment type="similarity">
    <text evidence="6">Belongs to the DOCK family.</text>
</comment>
<sequence>MDHDLWRPAKDNYGVAICSCKTRVEKGLSLVVGETVHILEEYGGEQGWYYGESMNRKTGWGIFPKSFIHIKECIVEGKGQYQTVIPQEDHMVRELTFGLREWFQTWKTKYLSQGWNPMLEDVAHTMAELTVLRGRLLNATLSVEQTTSLREEIATLVDWGNGQLGMDFIPRKNGKELNPDECSVVELHRVHSQGIDKLRTKSTRRARLPTETCRADEGNIYNLLVCYRSNQCNIGDDSIVYLSIYSAKEEKFISEQYEIKLNKNGFPVDVERSDILNSLFTDLSSEDLNKNLFLVVRIYRFGRMLHDHKEHKKPPSSPYRRPWGVGVLSVREIQEQMEVEDDLYECNLKVVSCTDDSTFSEFHDSLIKRYSVSQSGSSTQLKTSVTSPERTSLGMHLAVKILTGDLKKCQTQHPMLFTKGLAVIQKMDFSDVINPGEVRNDVYMELYDGDFDRDGKKAQKNVEVKITVWDKDGRHVPKCINYGYGEELQDVFRSSVLYHNNGPKWRETVRVSIPMEKFPGSSVLFEISHCSTKASKAEKKLCGFAFMRLTDEEDIVIKDALHNLCIYKCEDPNKIKYERYKTMPFLVEDWGVQRQSVLISKSLPYIRSPRETMQVSTKLTSTKFTQTSELLGILKWRDCISDLDKNLDKLMKLQGGEIMKFLSDILDALFEMLQGGNQTPYYTKVFHALTFILNLLLDSRFENFVPVLDSYLKESFTSPLVHIHLMFLFSSGIERAVKGESFPVAMSLKVLAPLVKFIVRSRELETLNPMCRNSKSDHDFSVQISQLFDSFGLLLSCKDQKLKISQMALLSNLQKSFETFVVVMSKRQLAEYVNSVISKLPPLREISEDVARNRMEFIREVVNSDLFTDDESRGIILPLCLTQVRHCLIQKTFLQLVTNTLGDILDKLFQLKQEKDMADDIEKFVKLMFSTMVDTTLNLSEKVVSQSSYITLDIGDLYKKKAHAFSMEDLGLNGEMISCMAELLRLMDQRHYNFILKPVRTPLKEFLGKVLLTFQELIKEELFPSGWTVMRMVINNALFTAIEYLSSALSDHFLSKDQFDMQLWSHYFNLAVAFITQPSLQLERYSQAKRQKIVDRYQDMRILMGQQIQTLWENLGANRRYFIPSLIGPFLKVTLVPEEQLRKATIPIFFDMMESEMITCGNFQMVENEMIEKLDEFITTENLGDTDYMALFSTILLEKVEKEPS</sequence>
<evidence type="ECO:0000259" key="8">
    <source>
        <dbReference type="PROSITE" id="PS51650"/>
    </source>
</evidence>
<dbReference type="SUPFAM" id="SSF50044">
    <property type="entry name" value="SH3-domain"/>
    <property type="match status" value="1"/>
</dbReference>
<dbReference type="InterPro" id="IPR026791">
    <property type="entry name" value="DOCK"/>
</dbReference>
<dbReference type="Pfam" id="PF16172">
    <property type="entry name" value="DOCK_N"/>
    <property type="match status" value="1"/>
</dbReference>
<dbReference type="AlphaFoldDB" id="A0A8B8BAH1"/>
<dbReference type="GO" id="GO:0005085">
    <property type="term" value="F:guanyl-nucleotide exchange factor activity"/>
    <property type="evidence" value="ECO:0007669"/>
    <property type="project" value="InterPro"/>
</dbReference>
<dbReference type="Proteomes" id="UP000694844">
    <property type="component" value="Chromosome 8"/>
</dbReference>
<evidence type="ECO:0000256" key="2">
    <source>
        <dbReference type="ARBA" id="ARBA00022443"/>
    </source>
</evidence>
<dbReference type="Pfam" id="PF07653">
    <property type="entry name" value="SH3_2"/>
    <property type="match status" value="1"/>
</dbReference>
<dbReference type="InterPro" id="IPR035892">
    <property type="entry name" value="C2_domain_sf"/>
</dbReference>
<evidence type="ECO:0000256" key="3">
    <source>
        <dbReference type="ARBA" id="ARBA00022490"/>
    </source>
</evidence>
<dbReference type="InterPro" id="IPR056372">
    <property type="entry name" value="TPR_DOCK"/>
</dbReference>
<dbReference type="GO" id="GO:0007264">
    <property type="term" value="P:small GTPase-mediated signal transduction"/>
    <property type="evidence" value="ECO:0007669"/>
    <property type="project" value="InterPro"/>
</dbReference>
<dbReference type="Gene3D" id="2.60.40.150">
    <property type="entry name" value="C2 domain"/>
    <property type="match status" value="1"/>
</dbReference>
<evidence type="ECO:0000256" key="5">
    <source>
        <dbReference type="PROSITE-ProRule" id="PRU00192"/>
    </source>
</evidence>
<dbReference type="GO" id="GO:0005886">
    <property type="term" value="C:plasma membrane"/>
    <property type="evidence" value="ECO:0007669"/>
    <property type="project" value="TreeGrafter"/>
</dbReference>
<dbReference type="Pfam" id="PF23554">
    <property type="entry name" value="TPR_DOCK"/>
    <property type="match status" value="1"/>
</dbReference>
<keyword evidence="2 5" id="KW-0728">SH3 domain</keyword>
<evidence type="ECO:0000313" key="10">
    <source>
        <dbReference type="RefSeq" id="XP_022300006.1"/>
    </source>
</evidence>
<dbReference type="Gene3D" id="1.20.1270.350">
    <property type="entry name" value="Dedicator of cytokinesis N-terminal subdomain"/>
    <property type="match status" value="1"/>
</dbReference>
<dbReference type="PANTHER" id="PTHR45653">
    <property type="entry name" value="DEDICATOR OF CYTOKINESIS"/>
    <property type="match status" value="1"/>
</dbReference>
<dbReference type="InterPro" id="IPR042455">
    <property type="entry name" value="DOCK_N_sub1"/>
</dbReference>
<dbReference type="InterPro" id="IPR036028">
    <property type="entry name" value="SH3-like_dom_sf"/>
</dbReference>
<dbReference type="GeneID" id="111108426"/>
<dbReference type="InterPro" id="IPR001452">
    <property type="entry name" value="SH3_domain"/>
</dbReference>
<dbReference type="RefSeq" id="XP_022300006.1">
    <property type="nucleotide sequence ID" value="XM_022444298.1"/>
</dbReference>
<evidence type="ECO:0000256" key="4">
    <source>
        <dbReference type="ARBA" id="ARBA00022553"/>
    </source>
</evidence>
<proteinExistence type="inferred from homology"/>
<dbReference type="PANTHER" id="PTHR45653:SF12">
    <property type="entry name" value="SPONGE, ISOFORM E"/>
    <property type="match status" value="1"/>
</dbReference>
<dbReference type="OrthoDB" id="18896at2759"/>
<dbReference type="GO" id="GO:0031267">
    <property type="term" value="F:small GTPase binding"/>
    <property type="evidence" value="ECO:0007669"/>
    <property type="project" value="TreeGrafter"/>
</dbReference>
<dbReference type="PROSITE" id="PS50002">
    <property type="entry name" value="SH3"/>
    <property type="match status" value="1"/>
</dbReference>
<dbReference type="Gene3D" id="2.30.30.40">
    <property type="entry name" value="SH3 Domains"/>
    <property type="match status" value="1"/>
</dbReference>
<name>A0A8B8BAH1_CRAVI</name>
<reference evidence="10" key="1">
    <citation type="submission" date="2025-08" db="UniProtKB">
        <authorList>
            <consortium name="RefSeq"/>
        </authorList>
    </citation>
    <scope>IDENTIFICATION</scope>
    <source>
        <tissue evidence="10">Whole sample</tissue>
    </source>
</reference>
<dbReference type="KEGG" id="cvn:111108426"/>
<dbReference type="PROSITE" id="PS51650">
    <property type="entry name" value="C2_DOCK"/>
    <property type="match status" value="1"/>
</dbReference>
<dbReference type="GO" id="GO:0005737">
    <property type="term" value="C:cytoplasm"/>
    <property type="evidence" value="ECO:0007669"/>
    <property type="project" value="UniProtKB-SubCell"/>
</dbReference>
<dbReference type="InterPro" id="IPR032376">
    <property type="entry name" value="DOCK_N"/>
</dbReference>
<comment type="subcellular location">
    <subcellularLocation>
        <location evidence="1">Cytoplasm</location>
    </subcellularLocation>
</comment>
<dbReference type="SMART" id="SM00326">
    <property type="entry name" value="SH3"/>
    <property type="match status" value="1"/>
</dbReference>
<feature type="domain" description="SH3" evidence="7">
    <location>
        <begin position="9"/>
        <end position="73"/>
    </location>
</feature>
<evidence type="ECO:0000313" key="9">
    <source>
        <dbReference type="Proteomes" id="UP000694844"/>
    </source>
</evidence>
<keyword evidence="4" id="KW-0597">Phosphoprotein</keyword>
<evidence type="ECO:0000256" key="6">
    <source>
        <dbReference type="PROSITE-ProRule" id="PRU00983"/>
    </source>
</evidence>
<dbReference type="SUPFAM" id="SSF48371">
    <property type="entry name" value="ARM repeat"/>
    <property type="match status" value="1"/>
</dbReference>
<dbReference type="Pfam" id="PF14429">
    <property type="entry name" value="DOCK-C2"/>
    <property type="match status" value="1"/>
</dbReference>
<feature type="domain" description="C2 DOCK-type" evidence="8">
    <location>
        <begin position="439"/>
        <end position="620"/>
    </location>
</feature>